<feature type="non-terminal residue" evidence="2">
    <location>
        <position position="1"/>
    </location>
</feature>
<feature type="non-terminal residue" evidence="2">
    <location>
        <position position="44"/>
    </location>
</feature>
<feature type="compositionally biased region" description="Low complexity" evidence="1">
    <location>
        <begin position="26"/>
        <end position="44"/>
    </location>
</feature>
<evidence type="ECO:0000256" key="1">
    <source>
        <dbReference type="SAM" id="MobiDB-lite"/>
    </source>
</evidence>
<reference evidence="2 3" key="1">
    <citation type="submission" date="2021-06" db="EMBL/GenBank/DDBJ databases">
        <authorList>
            <person name="Kallberg Y."/>
            <person name="Tangrot J."/>
            <person name="Rosling A."/>
        </authorList>
    </citation>
    <scope>NUCLEOTIDE SEQUENCE [LARGE SCALE GENOMIC DNA]</scope>
    <source>
        <strain evidence="2 3">120-4 pot B 10/14</strain>
    </source>
</reference>
<dbReference type="EMBL" id="CAJVQB010138455">
    <property type="protein sequence ID" value="CAG8854470.1"/>
    <property type="molecule type" value="Genomic_DNA"/>
</dbReference>
<keyword evidence="3" id="KW-1185">Reference proteome</keyword>
<evidence type="ECO:0000313" key="2">
    <source>
        <dbReference type="EMBL" id="CAG8854470.1"/>
    </source>
</evidence>
<gene>
    <name evidence="2" type="ORF">GMARGA_LOCUS43291</name>
</gene>
<sequence length="44" mass="4702">AISNTMEENDTSQSTSSAQPFNETFTDSITRSSSPTSEISTSAR</sequence>
<dbReference type="Proteomes" id="UP000789901">
    <property type="component" value="Unassembled WGS sequence"/>
</dbReference>
<protein>
    <submittedName>
        <fullName evidence="2">45830_t:CDS:1</fullName>
    </submittedName>
</protein>
<feature type="compositionally biased region" description="Polar residues" evidence="1">
    <location>
        <begin position="1"/>
        <end position="25"/>
    </location>
</feature>
<name>A0ABN7XI63_GIGMA</name>
<comment type="caution">
    <text evidence="2">The sequence shown here is derived from an EMBL/GenBank/DDBJ whole genome shotgun (WGS) entry which is preliminary data.</text>
</comment>
<proteinExistence type="predicted"/>
<evidence type="ECO:0000313" key="3">
    <source>
        <dbReference type="Proteomes" id="UP000789901"/>
    </source>
</evidence>
<organism evidence="2 3">
    <name type="scientific">Gigaspora margarita</name>
    <dbReference type="NCBI Taxonomy" id="4874"/>
    <lineage>
        <taxon>Eukaryota</taxon>
        <taxon>Fungi</taxon>
        <taxon>Fungi incertae sedis</taxon>
        <taxon>Mucoromycota</taxon>
        <taxon>Glomeromycotina</taxon>
        <taxon>Glomeromycetes</taxon>
        <taxon>Diversisporales</taxon>
        <taxon>Gigasporaceae</taxon>
        <taxon>Gigaspora</taxon>
    </lineage>
</organism>
<accession>A0ABN7XI63</accession>
<feature type="region of interest" description="Disordered" evidence="1">
    <location>
        <begin position="1"/>
        <end position="44"/>
    </location>
</feature>